<keyword evidence="3" id="KW-1185">Reference proteome</keyword>
<accession>A0A7Y9IX06</accession>
<dbReference type="AlphaFoldDB" id="A0A7Y9IX06"/>
<dbReference type="EMBL" id="JACBYR010000001">
    <property type="protein sequence ID" value="NYE84053.1"/>
    <property type="molecule type" value="Genomic_DNA"/>
</dbReference>
<dbReference type="Proteomes" id="UP000542125">
    <property type="component" value="Unassembled WGS sequence"/>
</dbReference>
<organism evidence="2 3">
    <name type="scientific">Pigmentiphaga litoralis</name>
    <dbReference type="NCBI Taxonomy" id="516702"/>
    <lineage>
        <taxon>Bacteria</taxon>
        <taxon>Pseudomonadati</taxon>
        <taxon>Pseudomonadota</taxon>
        <taxon>Betaproteobacteria</taxon>
        <taxon>Burkholderiales</taxon>
        <taxon>Alcaligenaceae</taxon>
        <taxon>Pigmentiphaga</taxon>
    </lineage>
</organism>
<dbReference type="Pfam" id="PF10087">
    <property type="entry name" value="DUF2325"/>
    <property type="match status" value="1"/>
</dbReference>
<dbReference type="InterPro" id="IPR016772">
    <property type="entry name" value="UCP020408"/>
</dbReference>
<comment type="similarity">
    <text evidence="1">Belongs to the UPF0751 family.</text>
</comment>
<gene>
    <name evidence="2" type="ORF">FHW18_003324</name>
</gene>
<protein>
    <recommendedName>
        <fullName evidence="4">DUF2325 domain-containing protein</fullName>
    </recommendedName>
</protein>
<dbReference type="RefSeq" id="WP_257021980.1">
    <property type="nucleotide sequence ID" value="NZ_JACBYR010000001.1"/>
</dbReference>
<comment type="caution">
    <text evidence="2">The sequence shown here is derived from an EMBL/GenBank/DDBJ whole genome shotgun (WGS) entry which is preliminary data.</text>
</comment>
<evidence type="ECO:0008006" key="4">
    <source>
        <dbReference type="Google" id="ProtNLM"/>
    </source>
</evidence>
<evidence type="ECO:0000313" key="3">
    <source>
        <dbReference type="Proteomes" id="UP000542125"/>
    </source>
</evidence>
<evidence type="ECO:0000256" key="1">
    <source>
        <dbReference type="ARBA" id="ARBA00007189"/>
    </source>
</evidence>
<proteinExistence type="inferred from homology"/>
<name>A0A7Y9IX06_9BURK</name>
<reference evidence="2 3" key="1">
    <citation type="submission" date="2020-07" db="EMBL/GenBank/DDBJ databases">
        <title>Genomic Encyclopedia of Type Strains, Phase IV (KMG-V): Genome sequencing to study the core and pangenomes of soil and plant-associated prokaryotes.</title>
        <authorList>
            <person name="Whitman W."/>
        </authorList>
    </citation>
    <scope>NUCLEOTIDE SEQUENCE [LARGE SCALE GENOMIC DNA]</scope>
    <source>
        <strain evidence="2 3">SAS40</strain>
    </source>
</reference>
<sequence length="230" mass="25467">MPITVDMERIIDEHARLLRHYGRVQKRCSRLLQERQQAIDDRDAEIMRLRAAVIARDTALAFAREDHAALANSIPGLPRRLALVRHIDMLVHRIQALTRERARGWGQPWGQPRGAASAVAAATSPALPLPAINVRKRAVLWIGQDPADGIATRRWIETSGGRFLQHDGADDADPAVLEASLVQADLVICQTGCIGHGSFWRAQDHCRRTGKQCVEVAAPRTILVRARTSA</sequence>
<evidence type="ECO:0000313" key="2">
    <source>
        <dbReference type="EMBL" id="NYE84053.1"/>
    </source>
</evidence>